<evidence type="ECO:0000313" key="3">
    <source>
        <dbReference type="Proteomes" id="UP000219338"/>
    </source>
</evidence>
<feature type="compositionally biased region" description="Acidic residues" evidence="1">
    <location>
        <begin position="532"/>
        <end position="543"/>
    </location>
</feature>
<gene>
    <name evidence="2" type="ORF">ARMOST_07586</name>
</gene>
<feature type="region of interest" description="Disordered" evidence="1">
    <location>
        <begin position="513"/>
        <end position="543"/>
    </location>
</feature>
<dbReference type="EMBL" id="FUEG01000005">
    <property type="protein sequence ID" value="SJL04225.1"/>
    <property type="molecule type" value="Genomic_DNA"/>
</dbReference>
<evidence type="ECO:0000313" key="2">
    <source>
        <dbReference type="EMBL" id="SJL04225.1"/>
    </source>
</evidence>
<name>A0A284R688_ARMOS</name>
<feature type="region of interest" description="Disordered" evidence="1">
    <location>
        <begin position="440"/>
        <end position="459"/>
    </location>
</feature>
<reference evidence="3" key="1">
    <citation type="journal article" date="2017" name="Nat. Ecol. Evol.">
        <title>Genome expansion and lineage-specific genetic innovations in the forest pathogenic fungi Armillaria.</title>
        <authorList>
            <person name="Sipos G."/>
            <person name="Prasanna A.N."/>
            <person name="Walter M.C."/>
            <person name="O'Connor E."/>
            <person name="Balint B."/>
            <person name="Krizsan K."/>
            <person name="Kiss B."/>
            <person name="Hess J."/>
            <person name="Varga T."/>
            <person name="Slot J."/>
            <person name="Riley R."/>
            <person name="Boka B."/>
            <person name="Rigling D."/>
            <person name="Barry K."/>
            <person name="Lee J."/>
            <person name="Mihaltcheva S."/>
            <person name="LaButti K."/>
            <person name="Lipzen A."/>
            <person name="Waldron R."/>
            <person name="Moloney N.M."/>
            <person name="Sperisen C."/>
            <person name="Kredics L."/>
            <person name="Vagvoelgyi C."/>
            <person name="Patrignani A."/>
            <person name="Fitzpatrick D."/>
            <person name="Nagy I."/>
            <person name="Doyle S."/>
            <person name="Anderson J.B."/>
            <person name="Grigoriev I.V."/>
            <person name="Gueldener U."/>
            <person name="Muensterkoetter M."/>
            <person name="Nagy L.G."/>
        </authorList>
    </citation>
    <scope>NUCLEOTIDE SEQUENCE [LARGE SCALE GENOMIC DNA]</scope>
    <source>
        <strain evidence="3">C18/9</strain>
    </source>
</reference>
<feature type="compositionally biased region" description="Low complexity" evidence="1">
    <location>
        <begin position="517"/>
        <end position="531"/>
    </location>
</feature>
<dbReference type="AlphaFoldDB" id="A0A284R688"/>
<dbReference type="OrthoDB" id="2996936at2759"/>
<protein>
    <submittedName>
        <fullName evidence="2">Uncharacterized protein</fullName>
    </submittedName>
</protein>
<organism evidence="2 3">
    <name type="scientific">Armillaria ostoyae</name>
    <name type="common">Armillaria root rot fungus</name>
    <dbReference type="NCBI Taxonomy" id="47428"/>
    <lineage>
        <taxon>Eukaryota</taxon>
        <taxon>Fungi</taxon>
        <taxon>Dikarya</taxon>
        <taxon>Basidiomycota</taxon>
        <taxon>Agaricomycotina</taxon>
        <taxon>Agaricomycetes</taxon>
        <taxon>Agaricomycetidae</taxon>
        <taxon>Agaricales</taxon>
        <taxon>Marasmiineae</taxon>
        <taxon>Physalacriaceae</taxon>
        <taxon>Armillaria</taxon>
    </lineage>
</organism>
<feature type="compositionally biased region" description="Basic and acidic residues" evidence="1">
    <location>
        <begin position="440"/>
        <end position="450"/>
    </location>
</feature>
<feature type="region of interest" description="Disordered" evidence="1">
    <location>
        <begin position="235"/>
        <end position="258"/>
    </location>
</feature>
<keyword evidence="3" id="KW-1185">Reference proteome</keyword>
<accession>A0A284R688</accession>
<sequence>MSESIASIHSFASQSTPPFHHLSDDSFAFPDSLAPLVLPVNPVDITDTDTRKVTRLWPSSVPLFTFAEHSQLLKHGRNKKLGNGLRTASACVLTHNQYTKIFPEETSILDCLLTSVSACTTFAKDVVYKLDDKIYQELLTRLTTRRSLAFSSLDTFGYSDLRPPVWAIDTTKGLTANDFEIYALQYRIHVEHFLYILDDIHDWDECQTRMMLDENLLAAQRNADRAHLGKQEYYLPTVPPASHSSPLKSKTSRQNSVSDWSLGGVQGIIAREEEQYSQKKTVPNLKALDYDTNTSISQNLTADGVVAKQESKRLLTRHPRSVAFNTVSSKRNLPEKSEHNQLNQRVRLINSLDDVPSDCFITFIAVSSGFISGDAETNFLACSTSLALTAPLSKVDTKIVGHKRGIIDELGSEVKDTETRIQGYQRLATISSADEAIVDESNKRRNDGNHHQYRSSFGNTFSASESAGFPLDRAKLPPAFHERQCDSPFSGDHFEFTVEIILEHSSADSLALLSEVPNPDFDSDSSSNDEPNIPEDDDLALHT</sequence>
<proteinExistence type="predicted"/>
<feature type="compositionally biased region" description="Polar residues" evidence="1">
    <location>
        <begin position="242"/>
        <end position="258"/>
    </location>
</feature>
<dbReference type="Proteomes" id="UP000219338">
    <property type="component" value="Unassembled WGS sequence"/>
</dbReference>
<evidence type="ECO:0000256" key="1">
    <source>
        <dbReference type="SAM" id="MobiDB-lite"/>
    </source>
</evidence>